<dbReference type="SMART" id="SM00138">
    <property type="entry name" value="MeTrc"/>
    <property type="match status" value="1"/>
</dbReference>
<reference evidence="10" key="1">
    <citation type="journal article" date="2023" name="Antonie Van Leeuwenhoek">
        <title>Mesoterricola silvestris gen. nov., sp. nov., Mesoterricola sediminis sp. nov., Geothrix oryzae sp. nov., Geothrix edaphica sp. nov., Geothrix rubra sp. nov., and Geothrix limicola sp. nov., six novel members of Acidobacteriota isolated from soils.</title>
        <authorList>
            <person name="Itoh H."/>
            <person name="Sugisawa Y."/>
            <person name="Mise K."/>
            <person name="Xu Z."/>
            <person name="Kuniyasu M."/>
            <person name="Ushijima N."/>
            <person name="Kawano K."/>
            <person name="Kobayashi E."/>
            <person name="Shiratori Y."/>
            <person name="Masuda Y."/>
            <person name="Senoo K."/>
        </authorList>
    </citation>
    <scope>NUCLEOTIDE SEQUENCE</scope>
    <source>
        <strain evidence="10">Red802</strain>
    </source>
</reference>
<evidence type="ECO:0000256" key="6">
    <source>
        <dbReference type="PROSITE-ProRule" id="PRU00050"/>
    </source>
</evidence>
<keyword evidence="6" id="KW-0378">Hydrolase</keyword>
<dbReference type="Gene3D" id="3.40.50.150">
    <property type="entry name" value="Vaccinia Virus protein VP39"/>
    <property type="match status" value="1"/>
</dbReference>
<feature type="region of interest" description="Disordered" evidence="7">
    <location>
        <begin position="680"/>
        <end position="711"/>
    </location>
</feature>
<name>A0ABQ5PY61_9BACT</name>
<dbReference type="Pfam" id="PF03705">
    <property type="entry name" value="CheR_N"/>
    <property type="match status" value="1"/>
</dbReference>
<dbReference type="Gene3D" id="3.30.450.20">
    <property type="entry name" value="PAS domain"/>
    <property type="match status" value="1"/>
</dbReference>
<dbReference type="InterPro" id="IPR022641">
    <property type="entry name" value="CheR_N"/>
</dbReference>
<proteinExistence type="predicted"/>
<dbReference type="InterPro" id="IPR035909">
    <property type="entry name" value="CheB_C"/>
</dbReference>
<feature type="domain" description="CheB-type methylesterase" evidence="8">
    <location>
        <begin position="27"/>
        <end position="215"/>
    </location>
</feature>
<dbReference type="Pfam" id="PF01739">
    <property type="entry name" value="CheR"/>
    <property type="match status" value="1"/>
</dbReference>
<dbReference type="InterPro" id="IPR000780">
    <property type="entry name" value="CheR_MeTrfase"/>
</dbReference>
<feature type="domain" description="CheR-type methyltransferase" evidence="9">
    <location>
        <begin position="233"/>
        <end position="498"/>
    </location>
</feature>
<dbReference type="SUPFAM" id="SSF55785">
    <property type="entry name" value="PYP-like sensor domain (PAS domain)"/>
    <property type="match status" value="1"/>
</dbReference>
<evidence type="ECO:0000259" key="8">
    <source>
        <dbReference type="PROSITE" id="PS50122"/>
    </source>
</evidence>
<protein>
    <recommendedName>
        <fullName evidence="2">protein-glutamate O-methyltransferase</fullName>
        <ecNumber evidence="2">2.1.1.80</ecNumber>
    </recommendedName>
</protein>
<dbReference type="InterPro" id="IPR000673">
    <property type="entry name" value="Sig_transdc_resp-reg_Me-estase"/>
</dbReference>
<evidence type="ECO:0000256" key="3">
    <source>
        <dbReference type="ARBA" id="ARBA00022603"/>
    </source>
</evidence>
<dbReference type="SUPFAM" id="SSF47757">
    <property type="entry name" value="Chemotaxis receptor methyltransferase CheR, N-terminal domain"/>
    <property type="match status" value="1"/>
</dbReference>
<keyword evidence="3" id="KW-0489">Methyltransferase</keyword>
<feature type="active site" evidence="6">
    <location>
        <position position="65"/>
    </location>
</feature>
<dbReference type="Pfam" id="PF01339">
    <property type="entry name" value="CheB_methylest"/>
    <property type="match status" value="1"/>
</dbReference>
<feature type="active site" evidence="6">
    <location>
        <position position="38"/>
    </location>
</feature>
<organism evidence="10 11">
    <name type="scientific">Geothrix edaphica</name>
    <dbReference type="NCBI Taxonomy" id="2927976"/>
    <lineage>
        <taxon>Bacteria</taxon>
        <taxon>Pseudomonadati</taxon>
        <taxon>Acidobacteriota</taxon>
        <taxon>Holophagae</taxon>
        <taxon>Holophagales</taxon>
        <taxon>Holophagaceae</taxon>
        <taxon>Geothrix</taxon>
    </lineage>
</organism>
<keyword evidence="6" id="KW-0145">Chemotaxis</keyword>
<evidence type="ECO:0000256" key="4">
    <source>
        <dbReference type="ARBA" id="ARBA00022679"/>
    </source>
</evidence>
<evidence type="ECO:0000313" key="11">
    <source>
        <dbReference type="Proteomes" id="UP001165044"/>
    </source>
</evidence>
<dbReference type="Gene3D" id="3.40.50.180">
    <property type="entry name" value="Methylesterase CheB, C-terminal domain"/>
    <property type="match status" value="1"/>
</dbReference>
<dbReference type="InterPro" id="IPR050903">
    <property type="entry name" value="Bact_Chemotaxis_MeTrfase"/>
</dbReference>
<evidence type="ECO:0000256" key="2">
    <source>
        <dbReference type="ARBA" id="ARBA00012534"/>
    </source>
</evidence>
<dbReference type="PROSITE" id="PS50123">
    <property type="entry name" value="CHER"/>
    <property type="match status" value="1"/>
</dbReference>
<evidence type="ECO:0000313" key="10">
    <source>
        <dbReference type="EMBL" id="GLH67306.1"/>
    </source>
</evidence>
<feature type="compositionally biased region" description="Polar residues" evidence="7">
    <location>
        <begin position="697"/>
        <end position="711"/>
    </location>
</feature>
<keyword evidence="11" id="KW-1185">Reference proteome</keyword>
<evidence type="ECO:0000256" key="5">
    <source>
        <dbReference type="ARBA" id="ARBA00022691"/>
    </source>
</evidence>
<dbReference type="CDD" id="cd16434">
    <property type="entry name" value="CheB-CheR_fusion"/>
    <property type="match status" value="1"/>
</dbReference>
<dbReference type="EMBL" id="BSDC01000002">
    <property type="protein sequence ID" value="GLH67306.1"/>
    <property type="molecule type" value="Genomic_DNA"/>
</dbReference>
<keyword evidence="5" id="KW-0949">S-adenosyl-L-methionine</keyword>
<dbReference type="InterPro" id="IPR029063">
    <property type="entry name" value="SAM-dependent_MTases_sf"/>
</dbReference>
<dbReference type="EC" id="2.1.1.80" evidence="2"/>
<sequence length="880" mass="96918">MRPKSISGEKKAQPARVAGLVPIQNDPQSFPIVGIGASAGGLEALDEFLKHLPADNPLALVVIQHLAPTQPGMMVELLQRSTQRKVLQALDRQAVKPGHIYVIPPGMDLSILRGKLFLFPPSEPHGRRLPIDFFFQSLAQDRTVGAVGIIFSGMGSDGLRGAKAIKENGGIVLAQEPASARYDGMPGSVVKEGLADLVSAPAQLAVDLIRLLEGKLRHPHQEPFISEQERSSFERICILLRGRTGHDFSLYKKSTIYRRIERRMGIHAIDSISAYVRFLEGNPPESDILFKELLIGVTSFFRDPESWKQLAEEVLPALIASRPEGGVLRAWVAGCSTGEEACSLAITFMEALEKLRPRAPVTLQVFATDLDRDAVEKGRQGFYAPAAMAGLSDERRAAWFTPDENGFRLRKEIREMLVFATQDVIQDPPFIRLDLLLCRNLLIYLSSDLQKRVLPLFHYSLNPDGCLFLGSAESIGPFTDLFVPLPGKARLFHRKANSQTPGFAPFPITPPLPRESIREATVPKTSVNLQSLADQVLLQRFAPPAVLSSEAGDILYISGKTGKYLEPAMGKANWNLFAMAREGLRADLGMAFRKALSQTEPVVVRGLRVGGNGGTQIVDLTVQALQAPEALKGTVMTVFSDQPAAPPVKSSKAGKNLPSDLARLAELEAELKSALEELQSNREEMQTSQEELKATNEELQSTNEELQSTNEELTTSKEELQSLNEELQTVNAEQQSKVEELSATNNDMKNLLDATDIATLFLDEHLHVRRFTKGATRIFKLIQSDVGRPITDIVSNLDYPDLERDATEVLRTLVFSEREVSAQQGTAWFSTRILPYRTIQNAIGGVVVTFTEITRAKALEAELRTEVSGKPRGRAPRPKT</sequence>
<dbReference type="InterPro" id="IPR036804">
    <property type="entry name" value="CheR_N_sf"/>
</dbReference>
<feature type="compositionally biased region" description="Basic and acidic residues" evidence="7">
    <location>
        <begin position="680"/>
        <end position="696"/>
    </location>
</feature>
<comment type="caution">
    <text evidence="10">The sequence shown here is derived from an EMBL/GenBank/DDBJ whole genome shotgun (WGS) entry which is preliminary data.</text>
</comment>
<dbReference type="InterPro" id="IPR022642">
    <property type="entry name" value="CheR_C"/>
</dbReference>
<evidence type="ECO:0000259" key="9">
    <source>
        <dbReference type="PROSITE" id="PS50123"/>
    </source>
</evidence>
<dbReference type="SUPFAM" id="SSF53335">
    <property type="entry name" value="S-adenosyl-L-methionine-dependent methyltransferases"/>
    <property type="match status" value="1"/>
</dbReference>
<dbReference type="SUPFAM" id="SSF52738">
    <property type="entry name" value="Methylesterase CheB, C-terminal domain"/>
    <property type="match status" value="1"/>
</dbReference>
<dbReference type="Gene3D" id="1.10.155.10">
    <property type="entry name" value="Chemotaxis receptor methyltransferase CheR, N-terminal domain"/>
    <property type="match status" value="1"/>
</dbReference>
<dbReference type="PANTHER" id="PTHR24422:SF27">
    <property type="entry name" value="PROTEIN-GLUTAMATE O-METHYLTRANSFERASE"/>
    <property type="match status" value="1"/>
</dbReference>
<dbReference type="PRINTS" id="PR00996">
    <property type="entry name" value="CHERMTFRASE"/>
</dbReference>
<dbReference type="PANTHER" id="PTHR24422">
    <property type="entry name" value="CHEMOTAXIS PROTEIN METHYLTRANSFERASE"/>
    <property type="match status" value="1"/>
</dbReference>
<dbReference type="Pfam" id="PF13596">
    <property type="entry name" value="PAS_10"/>
    <property type="match status" value="1"/>
</dbReference>
<dbReference type="Proteomes" id="UP001165044">
    <property type="component" value="Unassembled WGS sequence"/>
</dbReference>
<accession>A0ABQ5PY61</accession>
<keyword evidence="4" id="KW-0808">Transferase</keyword>
<dbReference type="InterPro" id="IPR035965">
    <property type="entry name" value="PAS-like_dom_sf"/>
</dbReference>
<dbReference type="PROSITE" id="PS50122">
    <property type="entry name" value="CHEB"/>
    <property type="match status" value="1"/>
</dbReference>
<evidence type="ECO:0000256" key="1">
    <source>
        <dbReference type="ARBA" id="ARBA00001541"/>
    </source>
</evidence>
<evidence type="ECO:0000256" key="7">
    <source>
        <dbReference type="SAM" id="MobiDB-lite"/>
    </source>
</evidence>
<feature type="active site" evidence="6">
    <location>
        <position position="157"/>
    </location>
</feature>
<gene>
    <name evidence="10" type="ORF">GETHED_16700</name>
</gene>
<comment type="catalytic activity">
    <reaction evidence="1">
        <text>L-glutamyl-[protein] + S-adenosyl-L-methionine = [protein]-L-glutamate 5-O-methyl ester + S-adenosyl-L-homocysteine</text>
        <dbReference type="Rhea" id="RHEA:24452"/>
        <dbReference type="Rhea" id="RHEA-COMP:10208"/>
        <dbReference type="Rhea" id="RHEA-COMP:10311"/>
        <dbReference type="ChEBI" id="CHEBI:29973"/>
        <dbReference type="ChEBI" id="CHEBI:57856"/>
        <dbReference type="ChEBI" id="CHEBI:59789"/>
        <dbReference type="ChEBI" id="CHEBI:82795"/>
        <dbReference type="EC" id="2.1.1.80"/>
    </reaction>
</comment>